<dbReference type="Pfam" id="PF00440">
    <property type="entry name" value="TetR_N"/>
    <property type="match status" value="1"/>
</dbReference>
<dbReference type="EMBL" id="JBHTIW010000003">
    <property type="protein sequence ID" value="MFD0919533.1"/>
    <property type="molecule type" value="Genomic_DNA"/>
</dbReference>
<feature type="domain" description="HTH tetR-type" evidence="5">
    <location>
        <begin position="9"/>
        <end position="69"/>
    </location>
</feature>
<keyword evidence="1" id="KW-0805">Transcription regulation</keyword>
<reference evidence="7" key="1">
    <citation type="journal article" date="2019" name="Int. J. Syst. Evol. Microbiol.">
        <title>The Global Catalogue of Microorganisms (GCM) 10K type strain sequencing project: providing services to taxonomists for standard genome sequencing and annotation.</title>
        <authorList>
            <consortium name="The Broad Institute Genomics Platform"/>
            <consortium name="The Broad Institute Genome Sequencing Center for Infectious Disease"/>
            <person name="Wu L."/>
            <person name="Ma J."/>
        </authorList>
    </citation>
    <scope>NUCLEOTIDE SEQUENCE [LARGE SCALE GENOMIC DNA]</scope>
    <source>
        <strain evidence="7">CCUG 56401</strain>
    </source>
</reference>
<dbReference type="RefSeq" id="WP_263252624.1">
    <property type="nucleotide sequence ID" value="NZ_BAABLT010000001.1"/>
</dbReference>
<keyword evidence="7" id="KW-1185">Reference proteome</keyword>
<proteinExistence type="predicted"/>
<dbReference type="SUPFAM" id="SSF46689">
    <property type="entry name" value="Homeodomain-like"/>
    <property type="match status" value="1"/>
</dbReference>
<dbReference type="Proteomes" id="UP001597018">
    <property type="component" value="Unassembled WGS sequence"/>
</dbReference>
<evidence type="ECO:0000256" key="2">
    <source>
        <dbReference type="ARBA" id="ARBA00023125"/>
    </source>
</evidence>
<dbReference type="InterPro" id="IPR025996">
    <property type="entry name" value="MT1864/Rv1816-like_C"/>
</dbReference>
<protein>
    <submittedName>
        <fullName evidence="6">TetR/AcrR family transcriptional regulator</fullName>
    </submittedName>
</protein>
<sequence length="196" mass="21227">MGRPRTHDEALRRTLLRLAATVVCEGGVHALSLRRLASDAGTSTTAIYSLFGNKAGLVHGVFQDAAKRLSDHLAAVENTDDPAEDVVRLGLAYREYALANPQLYAIMFSDRFTELDLSTEQKDEAAETFEHLVAAIRRAQADGRFKPAPVEHVAISCWGMAHGLVSLELSESIPPGLDLAAGYEDALRSVVAGWLN</sequence>
<evidence type="ECO:0000313" key="6">
    <source>
        <dbReference type="EMBL" id="MFD0919533.1"/>
    </source>
</evidence>
<evidence type="ECO:0000256" key="3">
    <source>
        <dbReference type="ARBA" id="ARBA00023163"/>
    </source>
</evidence>
<comment type="caution">
    <text evidence="6">The sequence shown here is derived from an EMBL/GenBank/DDBJ whole genome shotgun (WGS) entry which is preliminary data.</text>
</comment>
<keyword evidence="3" id="KW-0804">Transcription</keyword>
<accession>A0ABW3FPM7</accession>
<evidence type="ECO:0000256" key="1">
    <source>
        <dbReference type="ARBA" id="ARBA00023015"/>
    </source>
</evidence>
<keyword evidence="2 4" id="KW-0238">DNA-binding</keyword>
<dbReference type="PROSITE" id="PS50977">
    <property type="entry name" value="HTH_TETR_2"/>
    <property type="match status" value="1"/>
</dbReference>
<evidence type="ECO:0000313" key="7">
    <source>
        <dbReference type="Proteomes" id="UP001597018"/>
    </source>
</evidence>
<organism evidence="6 7">
    <name type="scientific">Saccharopolyspora rosea</name>
    <dbReference type="NCBI Taxonomy" id="524884"/>
    <lineage>
        <taxon>Bacteria</taxon>
        <taxon>Bacillati</taxon>
        <taxon>Actinomycetota</taxon>
        <taxon>Actinomycetes</taxon>
        <taxon>Pseudonocardiales</taxon>
        <taxon>Pseudonocardiaceae</taxon>
        <taxon>Saccharopolyspora</taxon>
    </lineage>
</organism>
<dbReference type="InterPro" id="IPR001647">
    <property type="entry name" value="HTH_TetR"/>
</dbReference>
<dbReference type="InterPro" id="IPR009057">
    <property type="entry name" value="Homeodomain-like_sf"/>
</dbReference>
<dbReference type="PANTHER" id="PTHR30055:SF212">
    <property type="entry name" value="TETR-FAMILY FAMILY TRANSCRIPTIONAL REGULATOR"/>
    <property type="match status" value="1"/>
</dbReference>
<dbReference type="Gene3D" id="1.10.357.10">
    <property type="entry name" value="Tetracycline Repressor, domain 2"/>
    <property type="match status" value="1"/>
</dbReference>
<dbReference type="InterPro" id="IPR050109">
    <property type="entry name" value="HTH-type_TetR-like_transc_reg"/>
</dbReference>
<dbReference type="Pfam" id="PF13305">
    <property type="entry name" value="TetR_C_33"/>
    <property type="match status" value="1"/>
</dbReference>
<name>A0ABW3FPM7_9PSEU</name>
<dbReference type="SUPFAM" id="SSF48498">
    <property type="entry name" value="Tetracyclin repressor-like, C-terminal domain"/>
    <property type="match status" value="1"/>
</dbReference>
<dbReference type="PANTHER" id="PTHR30055">
    <property type="entry name" value="HTH-TYPE TRANSCRIPTIONAL REGULATOR RUTR"/>
    <property type="match status" value="1"/>
</dbReference>
<gene>
    <name evidence="6" type="ORF">ACFQ16_07245</name>
</gene>
<feature type="DNA-binding region" description="H-T-H motif" evidence="4">
    <location>
        <begin position="32"/>
        <end position="51"/>
    </location>
</feature>
<dbReference type="InterPro" id="IPR036271">
    <property type="entry name" value="Tet_transcr_reg_TetR-rel_C_sf"/>
</dbReference>
<evidence type="ECO:0000256" key="4">
    <source>
        <dbReference type="PROSITE-ProRule" id="PRU00335"/>
    </source>
</evidence>
<evidence type="ECO:0000259" key="5">
    <source>
        <dbReference type="PROSITE" id="PS50977"/>
    </source>
</evidence>